<dbReference type="InterPro" id="IPR000560">
    <property type="entry name" value="His_Pase_clade-2"/>
</dbReference>
<dbReference type="AlphaFoldDB" id="A0A0L7T3C3"/>
<keyword evidence="3" id="KW-0732">Signal</keyword>
<keyword evidence="2" id="KW-0378">Hydrolase</keyword>
<dbReference type="Pfam" id="PF00328">
    <property type="entry name" value="His_Phos_2"/>
    <property type="match status" value="1"/>
</dbReference>
<reference evidence="6 7" key="1">
    <citation type="journal article" date="2015" name="Int. J. Syst. Evol. Microbiol.">
        <title>Erwinia iniecta sp. nov., isolated from Russian wheat aphids (Diuraphis noxia).</title>
        <authorList>
            <person name="Campillo T."/>
            <person name="Luna E."/>
            <person name="Portier P."/>
            <person name="Fischer-Le Saux M."/>
            <person name="Lapitan N."/>
            <person name="Tisserat N.A."/>
            <person name="Leach J.E."/>
        </authorList>
    </citation>
    <scope>NUCLEOTIDE SEQUENCE [LARGE SCALE GENOMIC DNA]</scope>
    <source>
        <strain evidence="4 7">B120</strain>
        <strain evidence="5 6">B149</strain>
    </source>
</reference>
<dbReference type="CDD" id="cd07061">
    <property type="entry name" value="HP_HAP_like"/>
    <property type="match status" value="1"/>
</dbReference>
<dbReference type="OrthoDB" id="395886at2"/>
<dbReference type="PANTHER" id="PTHR11567">
    <property type="entry name" value="ACID PHOSPHATASE-RELATED"/>
    <property type="match status" value="1"/>
</dbReference>
<evidence type="ECO:0000256" key="3">
    <source>
        <dbReference type="SAM" id="SignalP"/>
    </source>
</evidence>
<evidence type="ECO:0000313" key="5">
    <source>
        <dbReference type="EMBL" id="KOC94297.1"/>
    </source>
</evidence>
<protein>
    <submittedName>
        <fullName evidence="4">3-phytase</fullName>
    </submittedName>
</protein>
<dbReference type="RefSeq" id="WP_052899241.1">
    <property type="nucleotide sequence ID" value="NZ_JRXE01000013.1"/>
</dbReference>
<comment type="caution">
    <text evidence="4">The sequence shown here is derived from an EMBL/GenBank/DDBJ whole genome shotgun (WGS) entry which is preliminary data.</text>
</comment>
<dbReference type="PATRIC" id="fig|1560201.3.peg.2219"/>
<dbReference type="PROSITE" id="PS00616">
    <property type="entry name" value="HIS_ACID_PHOSPHAT_1"/>
    <property type="match status" value="1"/>
</dbReference>
<dbReference type="STRING" id="1560201.NG42_10425"/>
<comment type="similarity">
    <text evidence="1">Belongs to the histidine acid phosphatase family.</text>
</comment>
<evidence type="ECO:0000256" key="1">
    <source>
        <dbReference type="ARBA" id="ARBA00005375"/>
    </source>
</evidence>
<dbReference type="Gene3D" id="3.40.50.1240">
    <property type="entry name" value="Phosphoglycerate mutase-like"/>
    <property type="match status" value="2"/>
</dbReference>
<feature type="chain" id="PRO_5010427051" evidence="3">
    <location>
        <begin position="27"/>
        <end position="428"/>
    </location>
</feature>
<dbReference type="GO" id="GO:0050308">
    <property type="term" value="F:sugar-phosphatase activity"/>
    <property type="evidence" value="ECO:0007669"/>
    <property type="project" value="TreeGrafter"/>
</dbReference>
<dbReference type="InterPro" id="IPR029033">
    <property type="entry name" value="His_PPase_superfam"/>
</dbReference>
<dbReference type="InterPro" id="IPR050645">
    <property type="entry name" value="Histidine_acid_phosphatase"/>
</dbReference>
<gene>
    <name evidence="4" type="ORF">NG42_10425</name>
    <name evidence="5" type="ORF">NG43_05080</name>
</gene>
<evidence type="ECO:0000256" key="2">
    <source>
        <dbReference type="ARBA" id="ARBA00022801"/>
    </source>
</evidence>
<dbReference type="EMBL" id="JRXF01000006">
    <property type="protein sequence ID" value="KOC94297.1"/>
    <property type="molecule type" value="Genomic_DNA"/>
</dbReference>
<evidence type="ECO:0000313" key="6">
    <source>
        <dbReference type="Proteomes" id="UP000036851"/>
    </source>
</evidence>
<organism evidence="4 7">
    <name type="scientific">Winslowiella iniecta</name>
    <dbReference type="NCBI Taxonomy" id="1560201"/>
    <lineage>
        <taxon>Bacteria</taxon>
        <taxon>Pseudomonadati</taxon>
        <taxon>Pseudomonadota</taxon>
        <taxon>Gammaproteobacteria</taxon>
        <taxon>Enterobacterales</taxon>
        <taxon>Erwiniaceae</taxon>
        <taxon>Winslowiella</taxon>
    </lineage>
</organism>
<dbReference type="PANTHER" id="PTHR11567:SF110">
    <property type="entry name" value="2-PHOSPHOXYLOSE PHOSPHATASE 1"/>
    <property type="match status" value="1"/>
</dbReference>
<dbReference type="SUPFAM" id="SSF53254">
    <property type="entry name" value="Phosphoglycerate mutase-like"/>
    <property type="match status" value="1"/>
</dbReference>
<sequence length="428" mass="46656">MLFKQTAALRLLVAALLCLPGAAALAQPHYVLEKVVEISRHGVRPPTPSNTKAMEAGTARQWPQWLTAEGELTGHGYSAAVLKGQYVAARYRQHGLLTAGCPAAGDIFVWASPLQRTKATAKALTDGAFPGCGVAVNAVSGEQDPLFQSDKMGLAKLDAAKARSAILAAMGGSVAAAQQRLTPDITRLKQAVCLPDAPCPAFDKPWALQQEKDGRFSISGLSTLANMAETFRLAWSENQPLAQVAFGNARSANDVAKLMPLLTAKYDFTSDVPYIARRGGSILMDQIAKALQQGVTPQRNAPPDVRWLLYVAHDTNISYLRTMLNFSWQLGNYPRGNIPPASSLVFERWRDSSSQQRLIRVYFQAQTLDQIRALQPIDRLHPPLKQEWEDKDCQITDVGTLCPYDQTIKRIVASIDGSAVTKVDYSGK</sequence>
<evidence type="ECO:0000313" key="4">
    <source>
        <dbReference type="EMBL" id="KOC89892.1"/>
    </source>
</evidence>
<dbReference type="GO" id="GO:0030288">
    <property type="term" value="C:outer membrane-bounded periplasmic space"/>
    <property type="evidence" value="ECO:0007669"/>
    <property type="project" value="TreeGrafter"/>
</dbReference>
<accession>A0A0L7T3C3</accession>
<name>A0A0L7T3C3_9GAMM</name>
<dbReference type="Proteomes" id="UP000036851">
    <property type="component" value="Unassembled WGS sequence"/>
</dbReference>
<dbReference type="Proteomes" id="UP000037088">
    <property type="component" value="Unassembled WGS sequence"/>
</dbReference>
<keyword evidence="7" id="KW-1185">Reference proteome</keyword>
<feature type="signal peptide" evidence="3">
    <location>
        <begin position="1"/>
        <end position="26"/>
    </location>
</feature>
<dbReference type="EMBL" id="JRXE01000013">
    <property type="protein sequence ID" value="KOC89892.1"/>
    <property type="molecule type" value="Genomic_DNA"/>
</dbReference>
<proteinExistence type="inferred from homology"/>
<evidence type="ECO:0000313" key="7">
    <source>
        <dbReference type="Proteomes" id="UP000037088"/>
    </source>
</evidence>
<dbReference type="InterPro" id="IPR033379">
    <property type="entry name" value="Acid_Pase_AS"/>
</dbReference>